<comment type="similarity">
    <text evidence="2">Belongs to the snRNP Sm proteins family.</text>
</comment>
<evidence type="ECO:0000256" key="6">
    <source>
        <dbReference type="ARBA" id="ARBA00023274"/>
    </source>
</evidence>
<dbReference type="InterPro" id="IPR034104">
    <property type="entry name" value="Lsm1"/>
</dbReference>
<comment type="subcellular location">
    <subcellularLocation>
        <location evidence="1">Cytoplasm</location>
        <location evidence="1">P-body</location>
    </subcellularLocation>
</comment>
<organism evidence="10 11">
    <name type="scientific">Solanum bulbocastanum</name>
    <name type="common">Wild potato</name>
    <dbReference type="NCBI Taxonomy" id="147425"/>
    <lineage>
        <taxon>Eukaryota</taxon>
        <taxon>Viridiplantae</taxon>
        <taxon>Streptophyta</taxon>
        <taxon>Embryophyta</taxon>
        <taxon>Tracheophyta</taxon>
        <taxon>Spermatophyta</taxon>
        <taxon>Magnoliopsida</taxon>
        <taxon>eudicotyledons</taxon>
        <taxon>Gunneridae</taxon>
        <taxon>Pentapetalae</taxon>
        <taxon>asterids</taxon>
        <taxon>lamiids</taxon>
        <taxon>Solanales</taxon>
        <taxon>Solanaceae</taxon>
        <taxon>Solanoideae</taxon>
        <taxon>Solaneae</taxon>
        <taxon>Solanum</taxon>
    </lineage>
</organism>
<keyword evidence="4" id="KW-0507">mRNA processing</keyword>
<evidence type="ECO:0000256" key="1">
    <source>
        <dbReference type="ARBA" id="ARBA00004201"/>
    </source>
</evidence>
<gene>
    <name evidence="10" type="ORF">RDI58_029750</name>
</gene>
<evidence type="ECO:0008006" key="12">
    <source>
        <dbReference type="Google" id="ProtNLM"/>
    </source>
</evidence>
<evidence type="ECO:0000256" key="7">
    <source>
        <dbReference type="ARBA" id="ARBA00058260"/>
    </source>
</evidence>
<evidence type="ECO:0000256" key="4">
    <source>
        <dbReference type="ARBA" id="ARBA00022664"/>
    </source>
</evidence>
<protein>
    <recommendedName>
        <fullName evidence="12">VWFA domain-containing protein</fullName>
    </recommendedName>
</protein>
<dbReference type="PANTHER" id="PTHR46503">
    <property type="entry name" value="INTER-ALPHA-TRYPSIN INHIBITOR HEAVY CHAIN-LIKE PROTEIN"/>
    <property type="match status" value="1"/>
</dbReference>
<keyword evidence="6" id="KW-0687">Ribonucleoprotein</keyword>
<dbReference type="InterPro" id="IPR001163">
    <property type="entry name" value="Sm_dom_euk/arc"/>
</dbReference>
<dbReference type="InterPro" id="IPR036465">
    <property type="entry name" value="vWFA_dom_sf"/>
</dbReference>
<evidence type="ECO:0000313" key="11">
    <source>
        <dbReference type="Proteomes" id="UP001371456"/>
    </source>
</evidence>
<dbReference type="Pfam" id="PF13768">
    <property type="entry name" value="VWA_3"/>
    <property type="match status" value="1"/>
</dbReference>
<sequence length="863" mass="96834">MADQEEFVKSVEYGMRLSKRIYFGKDRAVAPPKQMTAMEKMAESYFPTSPMMYAVIENPAFVDNPDIPSYQPHVHGRCDPPALIPLQMNGVSIAADCYFDTAFITVTGSWRLHCVMSCRSCDCRIAVPMGEQGSILGVEVELPRKSYSTKLVAEDDEKENKKLVKIEDGCFLKPHIFTLTIPEIDGGTYISVTIRWSQKLLYRDDQFTLSIPYSFPVYMTPVGKKISKKEKIQFNVNCGPRAEVSCKAISHPLKELDDQDEKLGWFYEADVLNWSTNDVVITYKISSPNYHGSVLLQSPQQHDTDQRKMFSCYLFPGALECRKVFRKEVIFVVDISGSMKGKPIDDTKQALSVALSNLDSQDLFNIIAFNDEEYLFSSSLEVATKEAIDNAIQWIDMNFIAGGSTNILNPMKQAIGMLSNAGESMPIIFLVTDGAVEDERQICEFVKSHLTQNRTMCPRLYTFGIGLFCNHYFLRTLATMSRGHYDAAIDVESLQVRLERLFSRASSIILANIVFENLDGLEELEVYPSQIPDLSSEGPVVLSGRYQGVFPEVLKAKGILADMSNFSVELKGFKSKAIPLDKARVKQQIEILTAQAWFTQNKDLEQKIAKMSIQDTVISEHTRMALVETEKVKVIKPTTKRKVHSDDEKIEERLVQKTILLHYLGFGFGNLTATIENIPPGAIDIEDEAAEIIAKAASNCFGKLCGLCCCCSCCIRTCSNMNHQCAIALTQCLGALGCLDSNDNLFSSSLAGYLDRKIIILLRDGRELLGTFRSFDQYANIVLEGTSERVIVGNLYCDISLGLYIVRGENVMLIGQRESNKEELPPHMTCVSETEIKRAQKADKNAEELKGSTRRRMEFLDFD</sequence>
<dbReference type="PROSITE" id="PS52002">
    <property type="entry name" value="SM"/>
    <property type="match status" value="1"/>
</dbReference>
<dbReference type="SUPFAM" id="SSF53300">
    <property type="entry name" value="vWA-like"/>
    <property type="match status" value="1"/>
</dbReference>
<name>A0AAN8SXA3_SOLBU</name>
<evidence type="ECO:0000313" key="10">
    <source>
        <dbReference type="EMBL" id="KAK6774511.1"/>
    </source>
</evidence>
<dbReference type="Gene3D" id="2.30.30.100">
    <property type="match status" value="1"/>
</dbReference>
<keyword evidence="11" id="KW-1185">Reference proteome</keyword>
<dbReference type="AlphaFoldDB" id="A0AAN8SXA3"/>
<keyword evidence="5" id="KW-0694">RNA-binding</keyword>
<dbReference type="InterPro" id="IPR047575">
    <property type="entry name" value="Sm"/>
</dbReference>
<reference evidence="10 11" key="1">
    <citation type="submission" date="2024-02" db="EMBL/GenBank/DDBJ databases">
        <title>de novo genome assembly of Solanum bulbocastanum strain 11H21.</title>
        <authorList>
            <person name="Hosaka A.J."/>
        </authorList>
    </citation>
    <scope>NUCLEOTIDE SEQUENCE [LARGE SCALE GENOMIC DNA]</scope>
    <source>
        <tissue evidence="10">Young leaves</tissue>
    </source>
</reference>
<feature type="domain" description="Sm" evidence="9">
    <location>
        <begin position="745"/>
        <end position="820"/>
    </location>
</feature>
<evidence type="ECO:0000259" key="8">
    <source>
        <dbReference type="PROSITE" id="PS50234"/>
    </source>
</evidence>
<dbReference type="Proteomes" id="UP001371456">
    <property type="component" value="Unassembled WGS sequence"/>
</dbReference>
<dbReference type="Pfam" id="PF01423">
    <property type="entry name" value="LSM"/>
    <property type="match status" value="1"/>
</dbReference>
<evidence type="ECO:0000259" key="9">
    <source>
        <dbReference type="PROSITE" id="PS52002"/>
    </source>
</evidence>
<dbReference type="GO" id="GO:0000956">
    <property type="term" value="P:nuclear-transcribed mRNA catabolic process"/>
    <property type="evidence" value="ECO:0007669"/>
    <property type="project" value="InterPro"/>
</dbReference>
<dbReference type="GO" id="GO:0003723">
    <property type="term" value="F:RNA binding"/>
    <property type="evidence" value="ECO:0007669"/>
    <property type="project" value="UniProtKB-KW"/>
</dbReference>
<evidence type="ECO:0000256" key="2">
    <source>
        <dbReference type="ARBA" id="ARBA00006850"/>
    </source>
</evidence>
<keyword evidence="3" id="KW-0963">Cytoplasm</keyword>
<dbReference type="GO" id="GO:0006397">
    <property type="term" value="P:mRNA processing"/>
    <property type="evidence" value="ECO:0007669"/>
    <property type="project" value="UniProtKB-KW"/>
</dbReference>
<dbReference type="SMART" id="SM00651">
    <property type="entry name" value="Sm"/>
    <property type="match status" value="1"/>
</dbReference>
<proteinExistence type="inferred from homology"/>
<dbReference type="SUPFAM" id="SSF50182">
    <property type="entry name" value="Sm-like ribonucleoproteins"/>
    <property type="match status" value="1"/>
</dbReference>
<dbReference type="CDD" id="cd01728">
    <property type="entry name" value="LSm1"/>
    <property type="match status" value="1"/>
</dbReference>
<dbReference type="PROSITE" id="PS50234">
    <property type="entry name" value="VWFA"/>
    <property type="match status" value="1"/>
</dbReference>
<dbReference type="FunFam" id="2.30.30.100:FF:000029">
    <property type="entry name" value="U6 snRNA-associated Sm-like protein LSm1"/>
    <property type="match status" value="1"/>
</dbReference>
<evidence type="ECO:0000256" key="5">
    <source>
        <dbReference type="ARBA" id="ARBA00022884"/>
    </source>
</evidence>
<comment type="function">
    <text evidence="7">Component of the cytoplasmic LSM1-LSM7 complex which is involved in mRNA degradation by promoting decapping and leading to accurate 5'-3' mRNA decay. LSM1A and LSM1B are essential for the formation of the cytoplasmic LSM1-LSM7 complex which regulates developmental gene expression by the decapping of specific development-related transcripts. Required for P-body formation during heat stress.</text>
</comment>
<dbReference type="GO" id="GO:1990904">
    <property type="term" value="C:ribonucleoprotein complex"/>
    <property type="evidence" value="ECO:0007669"/>
    <property type="project" value="UniProtKB-KW"/>
</dbReference>
<feature type="domain" description="VWFA" evidence="8">
    <location>
        <begin position="328"/>
        <end position="505"/>
    </location>
</feature>
<evidence type="ECO:0000256" key="3">
    <source>
        <dbReference type="ARBA" id="ARBA00022490"/>
    </source>
</evidence>
<dbReference type="GO" id="GO:0000932">
    <property type="term" value="C:P-body"/>
    <property type="evidence" value="ECO:0007669"/>
    <property type="project" value="UniProtKB-SubCell"/>
</dbReference>
<dbReference type="SMART" id="SM00327">
    <property type="entry name" value="VWA"/>
    <property type="match status" value="1"/>
</dbReference>
<dbReference type="InterPro" id="IPR002035">
    <property type="entry name" value="VWF_A"/>
</dbReference>
<accession>A0AAN8SXA3</accession>
<dbReference type="GO" id="GO:0042538">
    <property type="term" value="P:hyperosmotic salinity response"/>
    <property type="evidence" value="ECO:0007669"/>
    <property type="project" value="UniProtKB-ARBA"/>
</dbReference>
<dbReference type="PANTHER" id="PTHR46503:SF16">
    <property type="entry name" value="VWFA DOMAIN-CONTAINING PROTEIN"/>
    <property type="match status" value="1"/>
</dbReference>
<dbReference type="InterPro" id="IPR010920">
    <property type="entry name" value="LSM_dom_sf"/>
</dbReference>
<dbReference type="EMBL" id="JBANQN010000012">
    <property type="protein sequence ID" value="KAK6774511.1"/>
    <property type="molecule type" value="Genomic_DNA"/>
</dbReference>
<dbReference type="Gene3D" id="3.40.50.410">
    <property type="entry name" value="von Willebrand factor, type A domain"/>
    <property type="match status" value="1"/>
</dbReference>
<comment type="caution">
    <text evidence="10">The sequence shown here is derived from an EMBL/GenBank/DDBJ whole genome shotgun (WGS) entry which is preliminary data.</text>
</comment>
<dbReference type="GO" id="GO:0009631">
    <property type="term" value="P:cold acclimation"/>
    <property type="evidence" value="ECO:0007669"/>
    <property type="project" value="UniProtKB-ARBA"/>
</dbReference>